<reference evidence="2" key="1">
    <citation type="journal article" date="2020" name="Stud. Mycol.">
        <title>101 Dothideomycetes genomes: a test case for predicting lifestyles and emergence of pathogens.</title>
        <authorList>
            <person name="Haridas S."/>
            <person name="Albert R."/>
            <person name="Binder M."/>
            <person name="Bloem J."/>
            <person name="Labutti K."/>
            <person name="Salamov A."/>
            <person name="Andreopoulos B."/>
            <person name="Baker S."/>
            <person name="Barry K."/>
            <person name="Bills G."/>
            <person name="Bluhm B."/>
            <person name="Cannon C."/>
            <person name="Castanera R."/>
            <person name="Culley D."/>
            <person name="Daum C."/>
            <person name="Ezra D."/>
            <person name="Gonzalez J."/>
            <person name="Henrissat B."/>
            <person name="Kuo A."/>
            <person name="Liang C."/>
            <person name="Lipzen A."/>
            <person name="Lutzoni F."/>
            <person name="Magnuson J."/>
            <person name="Mondo S."/>
            <person name="Nolan M."/>
            <person name="Ohm R."/>
            <person name="Pangilinan J."/>
            <person name="Park H.-J."/>
            <person name="Ramirez L."/>
            <person name="Alfaro M."/>
            <person name="Sun H."/>
            <person name="Tritt A."/>
            <person name="Yoshinaga Y."/>
            <person name="Zwiers L.-H."/>
            <person name="Turgeon B."/>
            <person name="Goodwin S."/>
            <person name="Spatafora J."/>
            <person name="Crous P."/>
            <person name="Grigoriev I."/>
        </authorList>
    </citation>
    <scope>NUCLEOTIDE SEQUENCE</scope>
    <source>
        <strain evidence="2">Tuck. ex Michener</strain>
    </source>
</reference>
<protein>
    <submittedName>
        <fullName evidence="2">Uncharacterized protein</fullName>
    </submittedName>
</protein>
<dbReference type="AlphaFoldDB" id="A0A6A6HBS7"/>
<sequence length="91" mass="9114">MALNAASHNIPGEATGPASGQPPPVSQETASAIINASQQDPMGQQAPGRDGGAKDDGQKSEIEEKSGNGTSNVGEDKEVNPEASGEAESNL</sequence>
<keyword evidence="3" id="KW-1185">Reference proteome</keyword>
<feature type="region of interest" description="Disordered" evidence="1">
    <location>
        <begin position="1"/>
        <end position="91"/>
    </location>
</feature>
<accession>A0A6A6HBS7</accession>
<organism evidence="2 3">
    <name type="scientific">Viridothelium virens</name>
    <name type="common">Speckled blister lichen</name>
    <name type="synonym">Trypethelium virens</name>
    <dbReference type="NCBI Taxonomy" id="1048519"/>
    <lineage>
        <taxon>Eukaryota</taxon>
        <taxon>Fungi</taxon>
        <taxon>Dikarya</taxon>
        <taxon>Ascomycota</taxon>
        <taxon>Pezizomycotina</taxon>
        <taxon>Dothideomycetes</taxon>
        <taxon>Dothideomycetes incertae sedis</taxon>
        <taxon>Trypetheliales</taxon>
        <taxon>Trypetheliaceae</taxon>
        <taxon>Viridothelium</taxon>
    </lineage>
</organism>
<proteinExistence type="predicted"/>
<evidence type="ECO:0000313" key="3">
    <source>
        <dbReference type="Proteomes" id="UP000800092"/>
    </source>
</evidence>
<feature type="compositionally biased region" description="Polar residues" evidence="1">
    <location>
        <begin position="26"/>
        <end position="42"/>
    </location>
</feature>
<dbReference type="OrthoDB" id="4158019at2759"/>
<evidence type="ECO:0000256" key="1">
    <source>
        <dbReference type="SAM" id="MobiDB-lite"/>
    </source>
</evidence>
<name>A0A6A6HBS7_VIRVR</name>
<feature type="compositionally biased region" description="Basic and acidic residues" evidence="1">
    <location>
        <begin position="51"/>
        <end position="66"/>
    </location>
</feature>
<evidence type="ECO:0000313" key="2">
    <source>
        <dbReference type="EMBL" id="KAF2234960.1"/>
    </source>
</evidence>
<gene>
    <name evidence="2" type="ORF">EV356DRAFT_532245</name>
</gene>
<dbReference type="Proteomes" id="UP000800092">
    <property type="component" value="Unassembled WGS sequence"/>
</dbReference>
<dbReference type="EMBL" id="ML991794">
    <property type="protein sequence ID" value="KAF2234960.1"/>
    <property type="molecule type" value="Genomic_DNA"/>
</dbReference>